<dbReference type="RefSeq" id="WP_152661690.1">
    <property type="nucleotide sequence ID" value="NZ_CP036422.1"/>
</dbReference>
<proteinExistence type="predicted"/>
<organism evidence="2 3">
    <name type="scientific">Halioglobus maricola</name>
    <dbReference type="NCBI Taxonomy" id="2601894"/>
    <lineage>
        <taxon>Bacteria</taxon>
        <taxon>Pseudomonadati</taxon>
        <taxon>Pseudomonadota</taxon>
        <taxon>Gammaproteobacteria</taxon>
        <taxon>Cellvibrionales</taxon>
        <taxon>Halieaceae</taxon>
        <taxon>Halioglobus</taxon>
    </lineage>
</organism>
<evidence type="ECO:0000259" key="1">
    <source>
        <dbReference type="Pfam" id="PF01323"/>
    </source>
</evidence>
<reference evidence="2 3" key="1">
    <citation type="submission" date="2019-02" db="EMBL/GenBank/DDBJ databases">
        <authorList>
            <person name="Li S.-H."/>
        </authorList>
    </citation>
    <scope>NUCLEOTIDE SEQUENCE [LARGE SCALE GENOMIC DNA]</scope>
    <source>
        <strain evidence="2 3">IMCC14385</strain>
    </source>
</reference>
<evidence type="ECO:0000313" key="2">
    <source>
        <dbReference type="EMBL" id="QFU75583.1"/>
    </source>
</evidence>
<keyword evidence="3" id="KW-1185">Reference proteome</keyword>
<dbReference type="Pfam" id="PF01323">
    <property type="entry name" value="DSBA"/>
    <property type="match status" value="1"/>
</dbReference>
<dbReference type="Gene3D" id="3.40.30.10">
    <property type="entry name" value="Glutaredoxin"/>
    <property type="match status" value="1"/>
</dbReference>
<name>A0A5P9NID0_9GAMM</name>
<dbReference type="InterPro" id="IPR001853">
    <property type="entry name" value="DSBA-like_thioredoxin_dom"/>
</dbReference>
<gene>
    <name evidence="2" type="ORF">EY643_07935</name>
</gene>
<feature type="domain" description="DSBA-like thioredoxin" evidence="1">
    <location>
        <begin position="12"/>
        <end position="213"/>
    </location>
</feature>
<evidence type="ECO:0000313" key="3">
    <source>
        <dbReference type="Proteomes" id="UP000326287"/>
    </source>
</evidence>
<dbReference type="Proteomes" id="UP000326287">
    <property type="component" value="Chromosome"/>
</dbReference>
<dbReference type="OrthoDB" id="9799122at2"/>
<dbReference type="EMBL" id="CP036422">
    <property type="protein sequence ID" value="QFU75583.1"/>
    <property type="molecule type" value="Genomic_DNA"/>
</dbReference>
<dbReference type="KEGG" id="halc:EY643_07935"/>
<dbReference type="CDD" id="cd03024">
    <property type="entry name" value="DsbA_FrnE"/>
    <property type="match status" value="1"/>
</dbReference>
<dbReference type="SUPFAM" id="SSF52833">
    <property type="entry name" value="Thioredoxin-like"/>
    <property type="match status" value="1"/>
</dbReference>
<dbReference type="PANTHER" id="PTHR13887">
    <property type="entry name" value="GLUTATHIONE S-TRANSFERASE KAPPA"/>
    <property type="match status" value="1"/>
</dbReference>
<dbReference type="AlphaFoldDB" id="A0A5P9NID0"/>
<dbReference type="GO" id="GO:0016491">
    <property type="term" value="F:oxidoreductase activity"/>
    <property type="evidence" value="ECO:0007669"/>
    <property type="project" value="InterPro"/>
</dbReference>
<dbReference type="PANTHER" id="PTHR13887:SF41">
    <property type="entry name" value="THIOREDOXIN SUPERFAMILY PROTEIN"/>
    <property type="match status" value="1"/>
</dbReference>
<protein>
    <submittedName>
        <fullName evidence="2">DsbA family oxidoreductase</fullName>
    </submittedName>
</protein>
<dbReference type="InterPro" id="IPR036249">
    <property type="entry name" value="Thioredoxin-like_sf"/>
</dbReference>
<sequence>MNPGPKTPNLKIDIVSDVVCPWCIIGYKQLLKALESMSGQFNAEIEWHPFELNPYMPPEGQDLREHVIQKYGTTPEQSKAARARMTELGTELGFTFAYADDMRMVNTFSAHQLLHWARTMQKQTELKLELFAAFFTQREDVSDFTVLSAAAARAGLSEKEALAVLQDGRYAELVREELDTWLDNGVHAVPTFFFNKKFQVPGAQEAETFVRVLERIKASE</sequence>
<accession>A0A5P9NID0</accession>